<feature type="transmembrane region" description="Helical" evidence="10">
    <location>
        <begin position="220"/>
        <end position="244"/>
    </location>
</feature>
<keyword evidence="3" id="KW-1003">Cell membrane</keyword>
<keyword evidence="12" id="KW-1185">Reference proteome</keyword>
<evidence type="ECO:0000313" key="11">
    <source>
        <dbReference type="EMBL" id="RAJ10619.1"/>
    </source>
</evidence>
<keyword evidence="2" id="KW-0813">Transport</keyword>
<dbReference type="RefSeq" id="WP_111595757.1">
    <property type="nucleotide sequence ID" value="NZ_QLLL01000001.1"/>
</dbReference>
<dbReference type="Pfam" id="PF07264">
    <property type="entry name" value="EI24"/>
    <property type="match status" value="1"/>
</dbReference>
<organism evidence="11 12">
    <name type="scientific">Chitinophaga skermanii</name>
    <dbReference type="NCBI Taxonomy" id="331697"/>
    <lineage>
        <taxon>Bacteria</taxon>
        <taxon>Pseudomonadati</taxon>
        <taxon>Bacteroidota</taxon>
        <taxon>Chitinophagia</taxon>
        <taxon>Chitinophagales</taxon>
        <taxon>Chitinophagaceae</taxon>
        <taxon>Chitinophaga</taxon>
    </lineage>
</organism>
<dbReference type="GO" id="GO:0019344">
    <property type="term" value="P:cysteine biosynthetic process"/>
    <property type="evidence" value="ECO:0007669"/>
    <property type="project" value="TreeGrafter"/>
</dbReference>
<protein>
    <submittedName>
        <fullName evidence="11">CysZ protein</fullName>
    </submittedName>
</protein>
<dbReference type="InterPro" id="IPR050480">
    <property type="entry name" value="CysZ-like"/>
</dbReference>
<keyword evidence="9 10" id="KW-0472">Membrane</keyword>
<dbReference type="AlphaFoldDB" id="A0A327R187"/>
<keyword evidence="5" id="KW-0028">Amino-acid biosynthesis</keyword>
<dbReference type="PANTHER" id="PTHR37468">
    <property type="entry name" value="SULFATE TRANSPORTER CYSZ"/>
    <property type="match status" value="1"/>
</dbReference>
<feature type="transmembrane region" description="Helical" evidence="10">
    <location>
        <begin position="155"/>
        <end position="180"/>
    </location>
</feature>
<dbReference type="OrthoDB" id="9787566at2"/>
<evidence type="ECO:0000256" key="1">
    <source>
        <dbReference type="ARBA" id="ARBA00004141"/>
    </source>
</evidence>
<accession>A0A327R187</accession>
<dbReference type="GO" id="GO:0005886">
    <property type="term" value="C:plasma membrane"/>
    <property type="evidence" value="ECO:0007669"/>
    <property type="project" value="TreeGrafter"/>
</dbReference>
<comment type="caution">
    <text evidence="11">The sequence shown here is derived from an EMBL/GenBank/DDBJ whole genome shotgun (WGS) entry which is preliminary data.</text>
</comment>
<gene>
    <name evidence="11" type="ORF">LX64_00224</name>
</gene>
<dbReference type="Proteomes" id="UP000249547">
    <property type="component" value="Unassembled WGS sequence"/>
</dbReference>
<dbReference type="GO" id="GO:0009675">
    <property type="term" value="F:high-affinity sulfate:proton symporter activity"/>
    <property type="evidence" value="ECO:0007669"/>
    <property type="project" value="TreeGrafter"/>
</dbReference>
<dbReference type="PANTHER" id="PTHR37468:SF1">
    <property type="entry name" value="SULFATE TRANSPORTER CYSZ"/>
    <property type="match status" value="1"/>
</dbReference>
<name>A0A327R187_9BACT</name>
<evidence type="ECO:0000313" key="12">
    <source>
        <dbReference type="Proteomes" id="UP000249547"/>
    </source>
</evidence>
<keyword evidence="8" id="KW-0764">Sulfate transport</keyword>
<feature type="transmembrane region" description="Helical" evidence="10">
    <location>
        <begin position="26"/>
        <end position="52"/>
    </location>
</feature>
<evidence type="ECO:0000256" key="4">
    <source>
        <dbReference type="ARBA" id="ARBA00022519"/>
    </source>
</evidence>
<dbReference type="InterPro" id="IPR059112">
    <property type="entry name" value="CysZ/EI24"/>
</dbReference>
<comment type="subcellular location">
    <subcellularLocation>
        <location evidence="1">Membrane</location>
        <topology evidence="1">Multi-pass membrane protein</topology>
    </subcellularLocation>
</comment>
<keyword evidence="6 10" id="KW-0812">Transmembrane</keyword>
<evidence type="ECO:0000256" key="5">
    <source>
        <dbReference type="ARBA" id="ARBA00022605"/>
    </source>
</evidence>
<evidence type="ECO:0000256" key="6">
    <source>
        <dbReference type="ARBA" id="ARBA00022692"/>
    </source>
</evidence>
<evidence type="ECO:0000256" key="3">
    <source>
        <dbReference type="ARBA" id="ARBA00022475"/>
    </source>
</evidence>
<sequence>MFSLREVLGAIQSYGKAHTFIKQHKLWKWIIIPGLIYCALFFLGAVFVWGYIGELVDSLMNFLPLKKWLASLGSSFLNFLFILAGLCIRLITLLLYISFFKYFFLIVGSPLFAFLSEKTEAIMQGKDFPFNFSQFIKDIWRGIKISFRNMVYQTALMLALSILAFIPLVGLITPLVAWLVECFYWGFSMMDYSFERKQMSIKESIAFIREHKGMAVGNGLVYYILIFIPIIAPCYAVIAATIHIQQQKLK</sequence>
<evidence type="ECO:0000256" key="7">
    <source>
        <dbReference type="ARBA" id="ARBA00022989"/>
    </source>
</evidence>
<evidence type="ECO:0000256" key="2">
    <source>
        <dbReference type="ARBA" id="ARBA00022448"/>
    </source>
</evidence>
<evidence type="ECO:0000256" key="10">
    <source>
        <dbReference type="SAM" id="Phobius"/>
    </source>
</evidence>
<evidence type="ECO:0000256" key="9">
    <source>
        <dbReference type="ARBA" id="ARBA00023136"/>
    </source>
</evidence>
<evidence type="ECO:0000256" key="8">
    <source>
        <dbReference type="ARBA" id="ARBA00023032"/>
    </source>
</evidence>
<keyword evidence="7 10" id="KW-1133">Transmembrane helix</keyword>
<reference evidence="11 12" key="1">
    <citation type="submission" date="2018-06" db="EMBL/GenBank/DDBJ databases">
        <title>Genomic Encyclopedia of Archaeal and Bacterial Type Strains, Phase II (KMG-II): from individual species to whole genera.</title>
        <authorList>
            <person name="Goeker M."/>
        </authorList>
    </citation>
    <scope>NUCLEOTIDE SEQUENCE [LARGE SCALE GENOMIC DNA]</scope>
    <source>
        <strain evidence="11 12">DSM 23857</strain>
    </source>
</reference>
<feature type="transmembrane region" description="Helical" evidence="10">
    <location>
        <begin position="72"/>
        <end position="97"/>
    </location>
</feature>
<dbReference type="GO" id="GO:0000103">
    <property type="term" value="P:sulfate assimilation"/>
    <property type="evidence" value="ECO:0007669"/>
    <property type="project" value="TreeGrafter"/>
</dbReference>
<dbReference type="EMBL" id="QLLL01000001">
    <property type="protein sequence ID" value="RAJ10619.1"/>
    <property type="molecule type" value="Genomic_DNA"/>
</dbReference>
<keyword evidence="4" id="KW-0997">Cell inner membrane</keyword>
<proteinExistence type="predicted"/>